<protein>
    <recommendedName>
        <fullName evidence="1">Prolyl 4-hydroxylase alpha subunit Fe(2+) 2OG dioxygenase domain-containing protein</fullName>
    </recommendedName>
</protein>
<dbReference type="RefSeq" id="WP_061931059.1">
    <property type="nucleotide sequence ID" value="NZ_JBEYBH010000057.1"/>
</dbReference>
<dbReference type="Pfam" id="PF13640">
    <property type="entry name" value="2OG-FeII_Oxy_3"/>
    <property type="match status" value="1"/>
</dbReference>
<organism evidence="2 3">
    <name type="scientific">Streptomyces bungoensis</name>
    <dbReference type="NCBI Taxonomy" id="285568"/>
    <lineage>
        <taxon>Bacteria</taxon>
        <taxon>Bacillati</taxon>
        <taxon>Actinomycetota</taxon>
        <taxon>Actinomycetes</taxon>
        <taxon>Kitasatosporales</taxon>
        <taxon>Streptomycetaceae</taxon>
        <taxon>Streptomyces</taxon>
    </lineage>
</organism>
<gene>
    <name evidence="2" type="ORF">AQJ66_36150</name>
</gene>
<evidence type="ECO:0000313" key="3">
    <source>
        <dbReference type="Proteomes" id="UP000053024"/>
    </source>
</evidence>
<dbReference type="EMBL" id="LMWX01000097">
    <property type="protein sequence ID" value="KUN75298.1"/>
    <property type="molecule type" value="Genomic_DNA"/>
</dbReference>
<dbReference type="AlphaFoldDB" id="A0A117R7L2"/>
<name>A0A117R7L2_9ACTN</name>
<dbReference type="OrthoDB" id="9783171at2"/>
<evidence type="ECO:0000313" key="2">
    <source>
        <dbReference type="EMBL" id="KUN75298.1"/>
    </source>
</evidence>
<reference evidence="2 3" key="1">
    <citation type="submission" date="2015-10" db="EMBL/GenBank/DDBJ databases">
        <title>Draft genome sequence of Streptomyces bungoensis DSM 41781, type strain for the species Streptomyces bungoensis.</title>
        <authorList>
            <person name="Ruckert C."/>
            <person name="Winkler A."/>
            <person name="Kalinowski J."/>
            <person name="Kampfer P."/>
            <person name="Glaeser S."/>
        </authorList>
    </citation>
    <scope>NUCLEOTIDE SEQUENCE [LARGE SCALE GENOMIC DNA]</scope>
    <source>
        <strain evidence="2 3">DSM 41781</strain>
    </source>
</reference>
<keyword evidence="3" id="KW-1185">Reference proteome</keyword>
<dbReference type="Proteomes" id="UP000053024">
    <property type="component" value="Unassembled WGS sequence"/>
</dbReference>
<proteinExistence type="predicted"/>
<accession>A0A117R7L2</accession>
<feature type="domain" description="Prolyl 4-hydroxylase alpha subunit Fe(2+) 2OG dioxygenase" evidence="1">
    <location>
        <begin position="117"/>
        <end position="217"/>
    </location>
</feature>
<sequence length="222" mass="24275">MNTATLLAPPATGPQARVHSRGDRFVVIDDLLPQADFEDTATAFEHIRLKPVLSTIDPVYDGFAYRGGEERQHLGAHGDDAPRWQRAVDEQITAHLDLLGAPGRAERLSLTLSAWGYPAGSRLSWHNDAGAGRIGAYVYFTHRTWDTDWGGGLALIDEASRADAADGAALLHTATHPVLVLPRPNRLVVFRAHTMHAVQRVDATAGDRLRRTFTGFITEDTP</sequence>
<dbReference type="InterPro" id="IPR044862">
    <property type="entry name" value="Pro_4_hyd_alph_FE2OG_OXY"/>
</dbReference>
<dbReference type="STRING" id="285568.AQJ66_36150"/>
<evidence type="ECO:0000259" key="1">
    <source>
        <dbReference type="Pfam" id="PF13640"/>
    </source>
</evidence>
<dbReference type="Gene3D" id="2.60.120.620">
    <property type="entry name" value="q2cbj1_9rhob like domain"/>
    <property type="match status" value="1"/>
</dbReference>
<comment type="caution">
    <text evidence="2">The sequence shown here is derived from an EMBL/GenBank/DDBJ whole genome shotgun (WGS) entry which is preliminary data.</text>
</comment>